<reference evidence="1 2" key="1">
    <citation type="journal article" date="2021" name="Nat. Plants">
        <title>The Taxus genome provides insights into paclitaxel biosynthesis.</title>
        <authorList>
            <person name="Xiong X."/>
            <person name="Gou J."/>
            <person name="Liao Q."/>
            <person name="Li Y."/>
            <person name="Zhou Q."/>
            <person name="Bi G."/>
            <person name="Li C."/>
            <person name="Du R."/>
            <person name="Wang X."/>
            <person name="Sun T."/>
            <person name="Guo L."/>
            <person name="Liang H."/>
            <person name="Lu P."/>
            <person name="Wu Y."/>
            <person name="Zhang Z."/>
            <person name="Ro D.K."/>
            <person name="Shang Y."/>
            <person name="Huang S."/>
            <person name="Yan J."/>
        </authorList>
    </citation>
    <scope>NUCLEOTIDE SEQUENCE [LARGE SCALE GENOMIC DNA]</scope>
    <source>
        <strain evidence="1">Ta-2019</strain>
    </source>
</reference>
<feature type="non-terminal residue" evidence="1">
    <location>
        <position position="1"/>
    </location>
</feature>
<evidence type="ECO:0000313" key="2">
    <source>
        <dbReference type="Proteomes" id="UP000824469"/>
    </source>
</evidence>
<proteinExistence type="predicted"/>
<accession>A0AA38GHY6</accession>
<evidence type="ECO:0000313" key="1">
    <source>
        <dbReference type="EMBL" id="KAH9321973.1"/>
    </source>
</evidence>
<sequence>QDDPSSCHAMQHLFHTWDGVFHSSPLCMIEAPPVFPCCKWSIYDATRVSYSAPKLYLEAKQQFEHSSM</sequence>
<name>A0AA38GHY6_TAXCH</name>
<comment type="caution">
    <text evidence="1">The sequence shown here is derived from an EMBL/GenBank/DDBJ whole genome shotgun (WGS) entry which is preliminary data.</text>
</comment>
<dbReference type="EMBL" id="JAHRHJ020000003">
    <property type="protein sequence ID" value="KAH9321973.1"/>
    <property type="molecule type" value="Genomic_DNA"/>
</dbReference>
<dbReference type="AlphaFoldDB" id="A0AA38GHY6"/>
<feature type="non-terminal residue" evidence="1">
    <location>
        <position position="68"/>
    </location>
</feature>
<organism evidence="1 2">
    <name type="scientific">Taxus chinensis</name>
    <name type="common">Chinese yew</name>
    <name type="synonym">Taxus wallichiana var. chinensis</name>
    <dbReference type="NCBI Taxonomy" id="29808"/>
    <lineage>
        <taxon>Eukaryota</taxon>
        <taxon>Viridiplantae</taxon>
        <taxon>Streptophyta</taxon>
        <taxon>Embryophyta</taxon>
        <taxon>Tracheophyta</taxon>
        <taxon>Spermatophyta</taxon>
        <taxon>Pinopsida</taxon>
        <taxon>Pinidae</taxon>
        <taxon>Conifers II</taxon>
        <taxon>Cupressales</taxon>
        <taxon>Taxaceae</taxon>
        <taxon>Taxus</taxon>
    </lineage>
</organism>
<gene>
    <name evidence="1" type="ORF">KI387_016612</name>
</gene>
<dbReference type="Proteomes" id="UP000824469">
    <property type="component" value="Unassembled WGS sequence"/>
</dbReference>
<keyword evidence="2" id="KW-1185">Reference proteome</keyword>
<protein>
    <submittedName>
        <fullName evidence="1">Uncharacterized protein</fullName>
    </submittedName>
</protein>